<proteinExistence type="predicted"/>
<dbReference type="Proteomes" id="UP000440578">
    <property type="component" value="Unassembled WGS sequence"/>
</dbReference>
<comment type="caution">
    <text evidence="1">The sequence shown here is derived from an EMBL/GenBank/DDBJ whole genome shotgun (WGS) entry which is preliminary data.</text>
</comment>
<dbReference type="Gene3D" id="1.25.10.10">
    <property type="entry name" value="Leucine-rich Repeat Variant"/>
    <property type="match status" value="1"/>
</dbReference>
<keyword evidence="1" id="KW-0645">Protease</keyword>
<protein>
    <submittedName>
        <fullName evidence="1">Cytosolic carboxypeptidase 1</fullName>
    </submittedName>
</protein>
<accession>A0A6A4WWG5</accession>
<keyword evidence="2" id="KW-1185">Reference proteome</keyword>
<dbReference type="SUPFAM" id="SSF48371">
    <property type="entry name" value="ARM repeat"/>
    <property type="match status" value="1"/>
</dbReference>
<evidence type="ECO:0000313" key="1">
    <source>
        <dbReference type="EMBL" id="KAF0311467.1"/>
    </source>
</evidence>
<dbReference type="GO" id="GO:0004180">
    <property type="term" value="F:carboxypeptidase activity"/>
    <property type="evidence" value="ECO:0007669"/>
    <property type="project" value="UniProtKB-KW"/>
</dbReference>
<dbReference type="AlphaFoldDB" id="A0A6A4WWG5"/>
<dbReference type="InterPro" id="IPR011989">
    <property type="entry name" value="ARM-like"/>
</dbReference>
<keyword evidence="1" id="KW-0378">Hydrolase</keyword>
<dbReference type="EMBL" id="VIIS01000238">
    <property type="protein sequence ID" value="KAF0311467.1"/>
    <property type="molecule type" value="Genomic_DNA"/>
</dbReference>
<organism evidence="1 2">
    <name type="scientific">Amphibalanus amphitrite</name>
    <name type="common">Striped barnacle</name>
    <name type="synonym">Balanus amphitrite</name>
    <dbReference type="NCBI Taxonomy" id="1232801"/>
    <lineage>
        <taxon>Eukaryota</taxon>
        <taxon>Metazoa</taxon>
        <taxon>Ecdysozoa</taxon>
        <taxon>Arthropoda</taxon>
        <taxon>Crustacea</taxon>
        <taxon>Multicrustacea</taxon>
        <taxon>Cirripedia</taxon>
        <taxon>Thoracica</taxon>
        <taxon>Thoracicalcarea</taxon>
        <taxon>Balanomorpha</taxon>
        <taxon>Balanoidea</taxon>
        <taxon>Balanidae</taxon>
        <taxon>Amphibalaninae</taxon>
        <taxon>Amphibalanus</taxon>
    </lineage>
</organism>
<evidence type="ECO:0000313" key="2">
    <source>
        <dbReference type="Proteomes" id="UP000440578"/>
    </source>
</evidence>
<sequence>MKTVRVDQESLQLCRDSMYCHRSTVPRIMSGEGQQLLQLMQQLVRSSSDNDIRAAATKLSNTVLAAGCSGCRSVCDLFLAVLTSDLCFRLLGLPGVSDTQSLVHLTNVLAECLKDKECTGEVCRRLTDSGGTEVVVASLRSLGPASQQYQTVTALYTILYKIGKKDPRFAVRLRLCGGLKVLLRRLQDNAQKCRICVPALQCVKLAAGNDQNVSVLGRGEAVEHLRRLVPHLWNMSGLKQQLTLECTARLIRNRMNRRRLLKENVIPRLLPLLQPRHKLEKKTQYNVQKAVLNIVFALADLKPGREALMEARVCEAMQSFLRSCPPAERHDRLFCRAANTVLRCVAKWSLPVARLESPVSFTAPAAARATADGKGGNHDSYINITMHDLCS</sequence>
<reference evidence="1 2" key="1">
    <citation type="submission" date="2019-07" db="EMBL/GenBank/DDBJ databases">
        <title>Draft genome assembly of a fouling barnacle, Amphibalanus amphitrite (Darwin, 1854): The first reference genome for Thecostraca.</title>
        <authorList>
            <person name="Kim W."/>
        </authorList>
    </citation>
    <scope>NUCLEOTIDE SEQUENCE [LARGE SCALE GENOMIC DNA]</scope>
    <source>
        <strain evidence="1">SNU_AA5</strain>
        <tissue evidence="1">Soma without cirri and trophi</tissue>
    </source>
</reference>
<dbReference type="InterPro" id="IPR016024">
    <property type="entry name" value="ARM-type_fold"/>
</dbReference>
<dbReference type="Pfam" id="PF25571">
    <property type="entry name" value="TPR_CCP1_N"/>
    <property type="match status" value="1"/>
</dbReference>
<name>A0A6A4WWG5_AMPAM</name>
<gene>
    <name evidence="1" type="primary">agtpbp1</name>
    <name evidence="1" type="ORF">FJT64_017706</name>
</gene>
<dbReference type="OrthoDB" id="10253041at2759"/>
<keyword evidence="1" id="KW-0121">Carboxypeptidase</keyword>